<dbReference type="PROSITE" id="PS00639">
    <property type="entry name" value="THIOL_PROTEASE_HIS"/>
    <property type="match status" value="1"/>
</dbReference>
<keyword evidence="4" id="KW-0788">Thiol protease</keyword>
<dbReference type="Proteomes" id="UP001187192">
    <property type="component" value="Unassembled WGS sequence"/>
</dbReference>
<dbReference type="InterPro" id="IPR038765">
    <property type="entry name" value="Papain-like_cys_pep_sf"/>
</dbReference>
<evidence type="ECO:0000259" key="6">
    <source>
        <dbReference type="SMART" id="SM00645"/>
    </source>
</evidence>
<proteinExistence type="inferred from homology"/>
<dbReference type="InterPro" id="IPR000668">
    <property type="entry name" value="Peptidase_C1A_C"/>
</dbReference>
<sequence length="220" mass="23798">MDGKTWKANEEFKASLNGYKRRSGRRSAKEELHFKYVNVGEVPASLDWRKKGAVNAIKDQLQCGSWAFSAVAATGGITKITTGIALKADYPYKGDKGTCNPKKEAFHEAKIKGYENVPANNESALLKAVANQPVSVLVDAGGPAFQFYSSGVFTGDYGTLINHGVTVVGYGTAADGTKYWIVKNCWGTRWGEEGYIRMQRDVGAKEGHCGIALDASYPTA</sequence>
<keyword evidence="8" id="KW-1185">Reference proteome</keyword>
<dbReference type="CDD" id="cd02248">
    <property type="entry name" value="Peptidase_C1A"/>
    <property type="match status" value="1"/>
</dbReference>
<keyword evidence="3" id="KW-0378">Hydrolase</keyword>
<dbReference type="GO" id="GO:0006508">
    <property type="term" value="P:proteolysis"/>
    <property type="evidence" value="ECO:0007669"/>
    <property type="project" value="UniProtKB-KW"/>
</dbReference>
<keyword evidence="5" id="KW-1015">Disulfide bond</keyword>
<evidence type="ECO:0000313" key="8">
    <source>
        <dbReference type="Proteomes" id="UP001187192"/>
    </source>
</evidence>
<gene>
    <name evidence="7" type="ORF">TIFTF001_023104</name>
</gene>
<evidence type="ECO:0000256" key="3">
    <source>
        <dbReference type="ARBA" id="ARBA00022801"/>
    </source>
</evidence>
<dbReference type="Gene3D" id="3.90.70.10">
    <property type="entry name" value="Cysteine proteinases"/>
    <property type="match status" value="2"/>
</dbReference>
<reference evidence="7" key="1">
    <citation type="submission" date="2023-07" db="EMBL/GenBank/DDBJ databases">
        <title>draft genome sequence of fig (Ficus carica).</title>
        <authorList>
            <person name="Takahashi T."/>
            <person name="Nishimura K."/>
        </authorList>
    </citation>
    <scope>NUCLEOTIDE SEQUENCE</scope>
</reference>
<comment type="caution">
    <text evidence="7">The sequence shown here is derived from an EMBL/GenBank/DDBJ whole genome shotgun (WGS) entry which is preliminary data.</text>
</comment>
<name>A0AA88AJT0_FICCA</name>
<evidence type="ECO:0000256" key="1">
    <source>
        <dbReference type="ARBA" id="ARBA00008455"/>
    </source>
</evidence>
<evidence type="ECO:0000313" key="7">
    <source>
        <dbReference type="EMBL" id="GMN53959.1"/>
    </source>
</evidence>
<dbReference type="Pfam" id="PF00112">
    <property type="entry name" value="Peptidase_C1"/>
    <property type="match status" value="1"/>
</dbReference>
<dbReference type="EMBL" id="BTGU01000048">
    <property type="protein sequence ID" value="GMN53959.1"/>
    <property type="molecule type" value="Genomic_DNA"/>
</dbReference>
<accession>A0AA88AJT0</accession>
<organism evidence="7 8">
    <name type="scientific">Ficus carica</name>
    <name type="common">Common fig</name>
    <dbReference type="NCBI Taxonomy" id="3494"/>
    <lineage>
        <taxon>Eukaryota</taxon>
        <taxon>Viridiplantae</taxon>
        <taxon>Streptophyta</taxon>
        <taxon>Embryophyta</taxon>
        <taxon>Tracheophyta</taxon>
        <taxon>Spermatophyta</taxon>
        <taxon>Magnoliopsida</taxon>
        <taxon>eudicotyledons</taxon>
        <taxon>Gunneridae</taxon>
        <taxon>Pentapetalae</taxon>
        <taxon>rosids</taxon>
        <taxon>fabids</taxon>
        <taxon>Rosales</taxon>
        <taxon>Moraceae</taxon>
        <taxon>Ficeae</taxon>
        <taxon>Ficus</taxon>
    </lineage>
</organism>
<dbReference type="PANTHER" id="PTHR12411">
    <property type="entry name" value="CYSTEINE PROTEASE FAMILY C1-RELATED"/>
    <property type="match status" value="1"/>
</dbReference>
<comment type="similarity">
    <text evidence="1">Belongs to the peptidase C1 family.</text>
</comment>
<evidence type="ECO:0000256" key="5">
    <source>
        <dbReference type="ARBA" id="ARBA00023157"/>
    </source>
</evidence>
<evidence type="ECO:0000256" key="2">
    <source>
        <dbReference type="ARBA" id="ARBA00022670"/>
    </source>
</evidence>
<dbReference type="GO" id="GO:0008234">
    <property type="term" value="F:cysteine-type peptidase activity"/>
    <property type="evidence" value="ECO:0007669"/>
    <property type="project" value="UniProtKB-KW"/>
</dbReference>
<dbReference type="SUPFAM" id="SSF54001">
    <property type="entry name" value="Cysteine proteinases"/>
    <property type="match status" value="1"/>
</dbReference>
<protein>
    <recommendedName>
        <fullName evidence="6">Peptidase C1A papain C-terminal domain-containing protein</fullName>
    </recommendedName>
</protein>
<dbReference type="AlphaFoldDB" id="A0AA88AJT0"/>
<keyword evidence="2" id="KW-0645">Protease</keyword>
<feature type="domain" description="Peptidase C1A papain C-terminal" evidence="6">
    <location>
        <begin position="42"/>
        <end position="219"/>
    </location>
</feature>
<evidence type="ECO:0000256" key="4">
    <source>
        <dbReference type="ARBA" id="ARBA00022807"/>
    </source>
</evidence>
<dbReference type="InterPro" id="IPR025660">
    <property type="entry name" value="Pept_his_AS"/>
</dbReference>
<dbReference type="InterPro" id="IPR013128">
    <property type="entry name" value="Peptidase_C1A"/>
</dbReference>
<dbReference type="InterPro" id="IPR039417">
    <property type="entry name" value="Peptidase_C1A_papain-like"/>
</dbReference>
<dbReference type="SMART" id="SM00645">
    <property type="entry name" value="Pept_C1"/>
    <property type="match status" value="1"/>
</dbReference>